<dbReference type="EMBL" id="JAHRHY010000013">
    <property type="protein sequence ID" value="KAG9064878.1"/>
    <property type="molecule type" value="Genomic_DNA"/>
</dbReference>
<keyword evidence="1" id="KW-0863">Zinc-finger</keyword>
<evidence type="ECO:0000313" key="4">
    <source>
        <dbReference type="EMBL" id="KAG9064878.1"/>
    </source>
</evidence>
<proteinExistence type="predicted"/>
<feature type="domain" description="SWIM-type" evidence="3">
    <location>
        <begin position="173"/>
        <end position="212"/>
    </location>
</feature>
<dbReference type="OrthoDB" id="2399838at2759"/>
<accession>A0A9P7XQN3</accession>
<evidence type="ECO:0000256" key="1">
    <source>
        <dbReference type="PROSITE-ProRule" id="PRU00325"/>
    </source>
</evidence>
<name>A0A9P7XQN3_9FUNG</name>
<evidence type="ECO:0000313" key="5">
    <source>
        <dbReference type="Proteomes" id="UP000707451"/>
    </source>
</evidence>
<organism evidence="4 5">
    <name type="scientific">Linnemannia hyalina</name>
    <dbReference type="NCBI Taxonomy" id="64524"/>
    <lineage>
        <taxon>Eukaryota</taxon>
        <taxon>Fungi</taxon>
        <taxon>Fungi incertae sedis</taxon>
        <taxon>Mucoromycota</taxon>
        <taxon>Mortierellomycotina</taxon>
        <taxon>Mortierellomycetes</taxon>
        <taxon>Mortierellales</taxon>
        <taxon>Mortierellaceae</taxon>
        <taxon>Linnemannia</taxon>
    </lineage>
</organism>
<gene>
    <name evidence="4" type="ORF">KI688_003140</name>
</gene>
<sequence>MVDCAEAESHAIETVFPEIRIYYCDFHVGQLWEKQLVKFSEERKKQMRPLLNEVRRARSPELQQTLWTRFKELYSAASSVISYIQKNWFNKEGRLEKWAFFTEREFRFAYLKTKRSFQPIPWRKGDEERKQKADKVSFDEAQRMIEYNSGQPCNDGRLRISIQSFDPDTPDTYYILVVVARSGQLLSCSCLDFTKRKPLPCKHLFLAERVFHDLWLSRFLRPSASADIIKDRTDDLNDGPNDNANNDTNDNINNDNIHINNDAGIFEQNSFRDQLAVLNPQVYAQLEYERARREEEVRHRRKEQRKRGFEDTEEELRNNGRMIGELMNKKSKTCSLEDLQAAVASSNTLILALFSHLESVPDLFVSPA</sequence>
<feature type="region of interest" description="Disordered" evidence="2">
    <location>
        <begin position="293"/>
        <end position="312"/>
    </location>
</feature>
<dbReference type="AlphaFoldDB" id="A0A9P7XQN3"/>
<dbReference type="PROSITE" id="PS50966">
    <property type="entry name" value="ZF_SWIM"/>
    <property type="match status" value="1"/>
</dbReference>
<keyword evidence="1" id="KW-0479">Metal-binding</keyword>
<dbReference type="InterPro" id="IPR007527">
    <property type="entry name" value="Znf_SWIM"/>
</dbReference>
<evidence type="ECO:0000259" key="3">
    <source>
        <dbReference type="PROSITE" id="PS50966"/>
    </source>
</evidence>
<feature type="region of interest" description="Disordered" evidence="2">
    <location>
        <begin position="232"/>
        <end position="255"/>
    </location>
</feature>
<dbReference type="Proteomes" id="UP000707451">
    <property type="component" value="Unassembled WGS sequence"/>
</dbReference>
<evidence type="ECO:0000256" key="2">
    <source>
        <dbReference type="SAM" id="MobiDB-lite"/>
    </source>
</evidence>
<keyword evidence="5" id="KW-1185">Reference proteome</keyword>
<comment type="caution">
    <text evidence="4">The sequence shown here is derived from an EMBL/GenBank/DDBJ whole genome shotgun (WGS) entry which is preliminary data.</text>
</comment>
<protein>
    <recommendedName>
        <fullName evidence="3">SWIM-type domain-containing protein</fullName>
    </recommendedName>
</protein>
<feature type="compositionally biased region" description="Low complexity" evidence="2">
    <location>
        <begin position="238"/>
        <end position="255"/>
    </location>
</feature>
<dbReference type="GO" id="GO:0008270">
    <property type="term" value="F:zinc ion binding"/>
    <property type="evidence" value="ECO:0007669"/>
    <property type="project" value="UniProtKB-KW"/>
</dbReference>
<keyword evidence="1" id="KW-0862">Zinc</keyword>
<reference evidence="4" key="1">
    <citation type="submission" date="2021-06" db="EMBL/GenBank/DDBJ databases">
        <title>Genome Sequence of Mortierella hyaline Strain SCG-10, a Cold-Adapted, Nitrate-Reducing Fungus Isolated from Soil in Minnesota, USA.</title>
        <authorList>
            <person name="Aldossari N."/>
        </authorList>
    </citation>
    <scope>NUCLEOTIDE SEQUENCE</scope>
    <source>
        <strain evidence="4">SCG-10</strain>
    </source>
</reference>